<reference evidence="1 2" key="1">
    <citation type="submission" date="2015-11" db="EMBL/GenBank/DDBJ databases">
        <title>Genomic analysis of 38 Legionella species identifies large and diverse effector repertoires.</title>
        <authorList>
            <person name="Burstein D."/>
            <person name="Amaro F."/>
            <person name="Zusman T."/>
            <person name="Lifshitz Z."/>
            <person name="Cohen O."/>
            <person name="Gilbert J.A."/>
            <person name="Pupko T."/>
            <person name="Shuman H.A."/>
            <person name="Segal G."/>
        </authorList>
    </citation>
    <scope>NUCLEOTIDE SEQUENCE [LARGE SCALE GENOMIC DNA]</scope>
    <source>
        <strain evidence="1 2">ATCC 49506</strain>
    </source>
</reference>
<organism evidence="1 2">
    <name type="scientific">Legionella nautarum</name>
    <dbReference type="NCBI Taxonomy" id="45070"/>
    <lineage>
        <taxon>Bacteria</taxon>
        <taxon>Pseudomonadati</taxon>
        <taxon>Pseudomonadota</taxon>
        <taxon>Gammaproteobacteria</taxon>
        <taxon>Legionellales</taxon>
        <taxon>Legionellaceae</taxon>
        <taxon>Legionella</taxon>
    </lineage>
</organism>
<proteinExistence type="predicted"/>
<dbReference type="RefSeq" id="WP_058505523.1">
    <property type="nucleotide sequence ID" value="NZ_CAAAIF010000004.1"/>
</dbReference>
<accession>A0A0W0WKN7</accession>
<name>A0A0W0WKN7_9GAMM</name>
<dbReference type="AlphaFoldDB" id="A0A0W0WKN7"/>
<dbReference type="PATRIC" id="fig|45070.6.peg.2674"/>
<keyword evidence="2" id="KW-1185">Reference proteome</keyword>
<evidence type="ECO:0000313" key="1">
    <source>
        <dbReference type="EMBL" id="KTD32887.1"/>
    </source>
</evidence>
<protein>
    <submittedName>
        <fullName evidence="1">Uncharacterized protein</fullName>
    </submittedName>
</protein>
<gene>
    <name evidence="1" type="ORF">Lnau_2535</name>
</gene>
<dbReference type="Proteomes" id="UP000054725">
    <property type="component" value="Unassembled WGS sequence"/>
</dbReference>
<comment type="caution">
    <text evidence="1">The sequence shown here is derived from an EMBL/GenBank/DDBJ whole genome shotgun (WGS) entry which is preliminary data.</text>
</comment>
<sequence>MHFKDWCLSQYGIVNFLEAKTLNRVFIPLIYRTINPEFVANNNGYLITLNNILGLVISKENYDHLISQIYSEYTEIITPYNFEKFRDIYLSRRGLDNKKSVKYKQPSNIQLTFSNEFLRIVFTNHFAKYNPQLKLDPLTKTNVVEMPFYFLDDLYVSYYQSFFAEIHCTTDLAQLKAQEAALKQLLQEISRNRFILNGINKLSLDYDNTGDLILTNRQACEAYALALRVFAEINRDNLSTADYQALLAASKFLVARDEQGVYHQSLITELEFSDYIRNQLYTQARLEIPDNKDENPLFHELPPPFDKQIPELIQNNIGDLLEGNPDAVLNKKHKFVSLCFLPNQQNHHLETDEILIRGGVHRGHFALFSIIKVATLENGQAAGPDDIPHHYDYYKVEYNLGSQCPGIDMATKTGWGTFVTKLTPFTYDSKRNLVPLNVNPFTQPVYYQAAMEVAIRELIRVEREIIFYRLEGRDDTTSPQNKKEADEWSRLFGLRKLLSGFSYSLPVKYYVRDPINLQFCYQRVVYNQRGFIQEEGSCPAFTLKSWQKIFLGHELYSLFNLFVQRHNAYALALAVRSALSRVQDRIRMLEPLEIKGTNKEVQTWFEAFKKYLGGRVQMPGVRLEKTGEGPASSCAIKISNNLYKLLWNDFFEDYSKKQNSQMMSHRFFSQSLRPGAVRIVKRSEQADAVVENLARNRSNF</sequence>
<dbReference type="OrthoDB" id="5652297at2"/>
<evidence type="ECO:0000313" key="2">
    <source>
        <dbReference type="Proteomes" id="UP000054725"/>
    </source>
</evidence>
<dbReference type="EMBL" id="LNYO01000024">
    <property type="protein sequence ID" value="KTD32887.1"/>
    <property type="molecule type" value="Genomic_DNA"/>
</dbReference>